<gene>
    <name evidence="2" type="ORF">HDID_LOCUS4700</name>
</gene>
<evidence type="ECO:0000256" key="1">
    <source>
        <dbReference type="SAM" id="MobiDB-lite"/>
    </source>
</evidence>
<name>A0A0R3SID7_HYMDI</name>
<dbReference type="EMBL" id="UYSG01001924">
    <property type="protein sequence ID" value="VDL53811.1"/>
    <property type="molecule type" value="Genomic_DNA"/>
</dbReference>
<organism evidence="4">
    <name type="scientific">Hymenolepis diminuta</name>
    <name type="common">Rat tapeworm</name>
    <dbReference type="NCBI Taxonomy" id="6216"/>
    <lineage>
        <taxon>Eukaryota</taxon>
        <taxon>Metazoa</taxon>
        <taxon>Spiralia</taxon>
        <taxon>Lophotrochozoa</taxon>
        <taxon>Platyhelminthes</taxon>
        <taxon>Cestoda</taxon>
        <taxon>Eucestoda</taxon>
        <taxon>Cyclophyllidea</taxon>
        <taxon>Hymenolepididae</taxon>
        <taxon>Hymenolepis</taxon>
    </lineage>
</organism>
<reference evidence="4" key="1">
    <citation type="submission" date="2017-02" db="UniProtKB">
        <authorList>
            <consortium name="WormBaseParasite"/>
        </authorList>
    </citation>
    <scope>IDENTIFICATION</scope>
</reference>
<dbReference type="OrthoDB" id="6263243at2759"/>
<accession>A0A0R3SID7</accession>
<evidence type="ECO:0000313" key="2">
    <source>
        <dbReference type="EMBL" id="VDL53811.1"/>
    </source>
</evidence>
<sequence length="102" mass="11269">MLMGSDYEIKHQRTEDFGQADGLSRLIENQRAENEETVVASVSFEGDVQHTGGVDSKHSGISSRYTRGNGERYGPTESIKVCQIQMAFIPTKGRPPRTLPSV</sequence>
<dbReference type="AlphaFoldDB" id="A0A0R3SID7"/>
<evidence type="ECO:0000313" key="3">
    <source>
        <dbReference type="Proteomes" id="UP000274504"/>
    </source>
</evidence>
<proteinExistence type="predicted"/>
<reference evidence="2 3" key="2">
    <citation type="submission" date="2018-11" db="EMBL/GenBank/DDBJ databases">
        <authorList>
            <consortium name="Pathogen Informatics"/>
        </authorList>
    </citation>
    <scope>NUCLEOTIDE SEQUENCE [LARGE SCALE GENOMIC DNA]</scope>
</reference>
<evidence type="ECO:0000313" key="4">
    <source>
        <dbReference type="WBParaSite" id="HDID_0000470201-mRNA-1"/>
    </source>
</evidence>
<dbReference type="WBParaSite" id="HDID_0000470201-mRNA-1">
    <property type="protein sequence ID" value="HDID_0000470201-mRNA-1"/>
    <property type="gene ID" value="HDID_0000470201"/>
</dbReference>
<feature type="region of interest" description="Disordered" evidence="1">
    <location>
        <begin position="48"/>
        <end position="75"/>
    </location>
</feature>
<protein>
    <submittedName>
        <fullName evidence="2 4">Uncharacterized protein</fullName>
    </submittedName>
</protein>
<dbReference type="Proteomes" id="UP000274504">
    <property type="component" value="Unassembled WGS sequence"/>
</dbReference>